<protein>
    <submittedName>
        <fullName evidence="1">Uncharacterized protein</fullName>
    </submittedName>
</protein>
<gene>
    <name evidence="1" type="ORF">PBY51_022077</name>
</gene>
<accession>A0AAN7XI05</accession>
<dbReference type="AlphaFoldDB" id="A0AAN7XI05"/>
<proteinExistence type="predicted"/>
<reference evidence="1 2" key="2">
    <citation type="journal article" date="2023" name="Mol. Biol. Evol.">
        <title>Genomics of Secondarily Temperate Adaptation in the Only Non-Antarctic Icefish.</title>
        <authorList>
            <person name="Rivera-Colon A.G."/>
            <person name="Rayamajhi N."/>
            <person name="Minhas B.F."/>
            <person name="Madrigal G."/>
            <person name="Bilyk K.T."/>
            <person name="Yoon V."/>
            <person name="Hune M."/>
            <person name="Gregory S."/>
            <person name="Cheng C.H.C."/>
            <person name="Catchen J.M."/>
        </authorList>
    </citation>
    <scope>NUCLEOTIDE SEQUENCE [LARGE SCALE GENOMIC DNA]</scope>
    <source>
        <strain evidence="1">JMC-PN-2008</strain>
    </source>
</reference>
<name>A0AAN7XI05_ELEMC</name>
<dbReference type="EMBL" id="JAUZQC010000013">
    <property type="protein sequence ID" value="KAK5860614.1"/>
    <property type="molecule type" value="Genomic_DNA"/>
</dbReference>
<comment type="caution">
    <text evidence="1">The sequence shown here is derived from an EMBL/GenBank/DDBJ whole genome shotgun (WGS) entry which is preliminary data.</text>
</comment>
<sequence>MTAWAAVVRGGCSVALAGGEGNISGGDLYIVNYRDFCADSSSSSAQSQRSPEFISPSSVTWPYTPTHPIIILSMRGGGLFSVLYCQRLISSRSRAAERMICQGLGEIMRGDSPVMKRRSVTASFKA</sequence>
<organism evidence="1 2">
    <name type="scientific">Eleginops maclovinus</name>
    <name type="common">Patagonian blennie</name>
    <name type="synonym">Eleginus maclovinus</name>
    <dbReference type="NCBI Taxonomy" id="56733"/>
    <lineage>
        <taxon>Eukaryota</taxon>
        <taxon>Metazoa</taxon>
        <taxon>Chordata</taxon>
        <taxon>Craniata</taxon>
        <taxon>Vertebrata</taxon>
        <taxon>Euteleostomi</taxon>
        <taxon>Actinopterygii</taxon>
        <taxon>Neopterygii</taxon>
        <taxon>Teleostei</taxon>
        <taxon>Neoteleostei</taxon>
        <taxon>Acanthomorphata</taxon>
        <taxon>Eupercaria</taxon>
        <taxon>Perciformes</taxon>
        <taxon>Notothenioidei</taxon>
        <taxon>Eleginopidae</taxon>
        <taxon>Eleginops</taxon>
    </lineage>
</organism>
<evidence type="ECO:0000313" key="2">
    <source>
        <dbReference type="Proteomes" id="UP001346869"/>
    </source>
</evidence>
<dbReference type="Proteomes" id="UP001346869">
    <property type="component" value="Unassembled WGS sequence"/>
</dbReference>
<keyword evidence="2" id="KW-1185">Reference proteome</keyword>
<evidence type="ECO:0000313" key="1">
    <source>
        <dbReference type="EMBL" id="KAK5860614.1"/>
    </source>
</evidence>
<reference evidence="1 2" key="1">
    <citation type="journal article" date="2023" name="Genes (Basel)">
        <title>Chromosome-Level Genome Assembly and Circadian Gene Repertoire of the Patagonia Blennie Eleginops maclovinus-The Closest Ancestral Proxy of Antarctic Cryonotothenioids.</title>
        <authorList>
            <person name="Cheng C.C."/>
            <person name="Rivera-Colon A.G."/>
            <person name="Minhas B.F."/>
            <person name="Wilson L."/>
            <person name="Rayamajhi N."/>
            <person name="Vargas-Chacoff L."/>
            <person name="Catchen J.M."/>
        </authorList>
    </citation>
    <scope>NUCLEOTIDE SEQUENCE [LARGE SCALE GENOMIC DNA]</scope>
    <source>
        <strain evidence="1">JMC-PN-2008</strain>
    </source>
</reference>